<dbReference type="Pfam" id="PF01564">
    <property type="entry name" value="Spermine_synth"/>
    <property type="match status" value="1"/>
</dbReference>
<feature type="active site" description="Proton acceptor" evidence="5 6">
    <location>
        <position position="171"/>
    </location>
</feature>
<feature type="binding site" evidence="5">
    <location>
        <begin position="171"/>
        <end position="174"/>
    </location>
    <ligand>
        <name>spermidine</name>
        <dbReference type="ChEBI" id="CHEBI:57834"/>
    </ligand>
</feature>
<dbReference type="Pfam" id="PF17284">
    <property type="entry name" value="Spermine_synt_N"/>
    <property type="match status" value="1"/>
</dbReference>
<feature type="binding site" evidence="5">
    <location>
        <position position="122"/>
    </location>
    <ligand>
        <name>S-methyl-5'-thioadenosine</name>
        <dbReference type="ChEBI" id="CHEBI:17509"/>
    </ligand>
</feature>
<dbReference type="InterPro" id="IPR035246">
    <property type="entry name" value="Spermidine_synt_N"/>
</dbReference>
<keyword evidence="3 5" id="KW-0745">Spermidine biosynthesis</keyword>
<evidence type="ECO:0000256" key="5">
    <source>
        <dbReference type="HAMAP-Rule" id="MF_00198"/>
    </source>
</evidence>
<dbReference type="InterPro" id="IPR037163">
    <property type="entry name" value="Spermidine_synt_N_sf"/>
</dbReference>
<dbReference type="EC" id="2.5.1.16" evidence="5"/>
<dbReference type="Gene3D" id="2.30.140.10">
    <property type="entry name" value="Spermidine synthase, tetramerisation domain"/>
    <property type="match status" value="1"/>
</dbReference>
<protein>
    <recommendedName>
        <fullName evidence="5">Polyamine aminopropyltransferase</fullName>
    </recommendedName>
    <alternativeName>
        <fullName evidence="5">Putrescine aminopropyltransferase</fullName>
        <shortName evidence="5">PAPT</shortName>
    </alternativeName>
    <alternativeName>
        <fullName evidence="5">Spermidine synthase</fullName>
        <shortName evidence="5">SPDS</shortName>
        <shortName evidence="5">SPDSY</shortName>
        <ecNumber evidence="5">2.5.1.16</ecNumber>
    </alternativeName>
</protein>
<feature type="domain" description="PABS" evidence="9">
    <location>
        <begin position="18"/>
        <end position="251"/>
    </location>
</feature>
<dbReference type="HAMAP" id="MF_00198">
    <property type="entry name" value="Spermidine_synth"/>
    <property type="match status" value="1"/>
</dbReference>
<feature type="binding site" evidence="5">
    <location>
        <begin position="153"/>
        <end position="154"/>
    </location>
    <ligand>
        <name>S-methyl-5'-thioadenosine</name>
        <dbReference type="ChEBI" id="CHEBI:17509"/>
    </ligand>
</feature>
<comment type="function">
    <text evidence="5">Catalyzes the irreversible transfer of a propylamine group from the amino donor S-adenosylmethioninamine (decarboxy-AdoMet) to putrescine (1,4-diaminobutane) to yield spermidine.</text>
</comment>
<evidence type="ECO:0000256" key="3">
    <source>
        <dbReference type="ARBA" id="ARBA00023066"/>
    </source>
</evidence>
<dbReference type="CDD" id="cd02440">
    <property type="entry name" value="AdoMet_MTases"/>
    <property type="match status" value="1"/>
</dbReference>
<keyword evidence="11" id="KW-1185">Reference proteome</keyword>
<evidence type="ECO:0000256" key="4">
    <source>
        <dbReference type="ARBA" id="ARBA00023115"/>
    </source>
</evidence>
<proteinExistence type="inferred from homology"/>
<comment type="catalytic activity">
    <reaction evidence="5 8">
        <text>S-adenosyl 3-(methylsulfanyl)propylamine + putrescine = S-methyl-5'-thioadenosine + spermidine + H(+)</text>
        <dbReference type="Rhea" id="RHEA:12721"/>
        <dbReference type="ChEBI" id="CHEBI:15378"/>
        <dbReference type="ChEBI" id="CHEBI:17509"/>
        <dbReference type="ChEBI" id="CHEBI:57443"/>
        <dbReference type="ChEBI" id="CHEBI:57834"/>
        <dbReference type="ChEBI" id="CHEBI:326268"/>
        <dbReference type="EC" id="2.5.1.16"/>
    </reaction>
</comment>
<feature type="binding site" evidence="5">
    <location>
        <position position="102"/>
    </location>
    <ligand>
        <name>spermidine</name>
        <dbReference type="ChEBI" id="CHEBI:57834"/>
    </ligand>
</feature>
<dbReference type="PROSITE" id="PS51006">
    <property type="entry name" value="PABS_2"/>
    <property type="match status" value="1"/>
</dbReference>
<dbReference type="InterPro" id="IPR029063">
    <property type="entry name" value="SAM-dependent_MTases_sf"/>
</dbReference>
<dbReference type="PANTHER" id="PTHR11558">
    <property type="entry name" value="SPERMIDINE/SPERMINE SYNTHASE"/>
    <property type="match status" value="1"/>
</dbReference>
<feature type="binding site" evidence="5">
    <location>
        <position position="178"/>
    </location>
    <ligand>
        <name>S-methyl-5'-thioadenosine</name>
        <dbReference type="ChEBI" id="CHEBI:17509"/>
    </ligand>
</feature>
<dbReference type="InterPro" id="IPR030373">
    <property type="entry name" value="PABS_CS"/>
</dbReference>
<comment type="subunit">
    <text evidence="5">Homodimer or homotetramer.</text>
</comment>
<dbReference type="InterPro" id="IPR001045">
    <property type="entry name" value="Spermi_synthase"/>
</dbReference>
<dbReference type="Proteomes" id="UP000244792">
    <property type="component" value="Chromosome"/>
</dbReference>
<evidence type="ECO:0000256" key="8">
    <source>
        <dbReference type="RuleBase" id="RU003837"/>
    </source>
</evidence>
<accession>A0A2R4W030</accession>
<dbReference type="GO" id="GO:0005829">
    <property type="term" value="C:cytosol"/>
    <property type="evidence" value="ECO:0007669"/>
    <property type="project" value="TreeGrafter"/>
</dbReference>
<dbReference type="InterPro" id="IPR030374">
    <property type="entry name" value="PABS"/>
</dbReference>
<dbReference type="Gene3D" id="3.40.50.150">
    <property type="entry name" value="Vaccinia Virus protein VP39"/>
    <property type="match status" value="1"/>
</dbReference>
<dbReference type="UniPathway" id="UPA00248">
    <property type="reaction ID" value="UER00314"/>
</dbReference>
<evidence type="ECO:0000313" key="10">
    <source>
        <dbReference type="EMBL" id="AWB10076.1"/>
    </source>
</evidence>
<keyword evidence="4 5" id="KW-0620">Polyamine biosynthesis</keyword>
<dbReference type="EMBL" id="CP020921">
    <property type="protein sequence ID" value="AWB10076.1"/>
    <property type="molecule type" value="Genomic_DNA"/>
</dbReference>
<evidence type="ECO:0000313" key="11">
    <source>
        <dbReference type="Proteomes" id="UP000244792"/>
    </source>
</evidence>
<dbReference type="NCBIfam" id="TIGR00417">
    <property type="entry name" value="speE"/>
    <property type="match status" value="1"/>
</dbReference>
<evidence type="ECO:0000256" key="6">
    <source>
        <dbReference type="PROSITE-ProRule" id="PRU00354"/>
    </source>
</evidence>
<dbReference type="PANTHER" id="PTHR11558:SF11">
    <property type="entry name" value="SPERMIDINE SYNTHASE"/>
    <property type="match status" value="1"/>
</dbReference>
<keyword evidence="2 5" id="KW-0808">Transferase</keyword>
<sequence length="293" mass="33365">MCLRLCGPMVLGDNNTPIFQFKEEHLPGSGIYFDVIDILFSAHSKYQRIEVFQTASYGRVLLVDGKVMLTERDEFIYHEMLTHVPLSLSDKIKNVLIIGGGDGGSARECLKYKNIKRIKQVEIDEMVVEVSKKFFPTLSSAFSDPRFELCICDGINFVRQTSEKFDFVIVDSTDPIGPAIGLFEGEFFENIKKILTPEGILVFQLESPWCHLEFISEVSKKVKNIFPIFKNYIAFIPTYPSGLWSFGFASFKIDPIKELQSDISISGLKYYTSEIHKASFALPKFFKNSVRDI</sequence>
<evidence type="ECO:0000256" key="1">
    <source>
        <dbReference type="ARBA" id="ARBA00007867"/>
    </source>
</evidence>
<evidence type="ECO:0000256" key="2">
    <source>
        <dbReference type="ARBA" id="ARBA00022679"/>
    </source>
</evidence>
<evidence type="ECO:0000256" key="7">
    <source>
        <dbReference type="RuleBase" id="RU003836"/>
    </source>
</evidence>
<comment type="pathway">
    <text evidence="5">Amine and polyamine biosynthesis; spermidine biosynthesis; spermidine from putrescine: step 1/1.</text>
</comment>
<dbReference type="NCBIfam" id="NF002010">
    <property type="entry name" value="PRK00811.1"/>
    <property type="match status" value="1"/>
</dbReference>
<dbReference type="SUPFAM" id="SSF53335">
    <property type="entry name" value="S-adenosyl-L-methionine-dependent methyltransferases"/>
    <property type="match status" value="1"/>
</dbReference>
<gene>
    <name evidence="5" type="primary">speE</name>
    <name evidence="10" type="ORF">TDSAC_0708</name>
</gene>
<feature type="binding site" evidence="5">
    <location>
        <position position="78"/>
    </location>
    <ligand>
        <name>spermidine</name>
        <dbReference type="ChEBI" id="CHEBI:57834"/>
    </ligand>
</feature>
<name>A0A2R4W030_THEAF</name>
<reference evidence="10 11" key="1">
    <citation type="submission" date="2017-04" db="EMBL/GenBank/DDBJ databases">
        <title>Genomic insights into metabolism of Thermodesulfobium acidiphilum.</title>
        <authorList>
            <person name="Toshchakov S.V."/>
            <person name="Frolov E.N."/>
            <person name="Kublanov I.V."/>
            <person name="Samarov N.I."/>
            <person name="Novikov A."/>
            <person name="Lebedinsky A.V."/>
            <person name="Bonch-Osmolovskaya E.A."/>
            <person name="Chernyh N.A."/>
        </authorList>
    </citation>
    <scope>NUCLEOTIDE SEQUENCE [LARGE SCALE GENOMIC DNA]</scope>
    <source>
        <strain evidence="10 11">3127-1</strain>
    </source>
</reference>
<comment type="similarity">
    <text evidence="1 5 7">Belongs to the spermidine/spermine synthase family.</text>
</comment>
<dbReference type="GO" id="GO:0008295">
    <property type="term" value="P:spermidine biosynthetic process"/>
    <property type="evidence" value="ECO:0007669"/>
    <property type="project" value="UniProtKB-UniRule"/>
</dbReference>
<feature type="binding site" evidence="5">
    <location>
        <position position="47"/>
    </location>
    <ligand>
        <name>S-methyl-5'-thioadenosine</name>
        <dbReference type="ChEBI" id="CHEBI:17509"/>
    </ligand>
</feature>
<dbReference type="PROSITE" id="PS01330">
    <property type="entry name" value="PABS_1"/>
    <property type="match status" value="1"/>
</dbReference>
<dbReference type="AlphaFoldDB" id="A0A2R4W030"/>
<evidence type="ECO:0000259" key="9">
    <source>
        <dbReference type="PROSITE" id="PS51006"/>
    </source>
</evidence>
<organism evidence="10 11">
    <name type="scientific">Thermodesulfobium acidiphilum</name>
    <dbReference type="NCBI Taxonomy" id="1794699"/>
    <lineage>
        <taxon>Bacteria</taxon>
        <taxon>Pseudomonadati</taxon>
        <taxon>Thermodesulfobiota</taxon>
        <taxon>Thermodesulfobiia</taxon>
        <taxon>Thermodesulfobiales</taxon>
        <taxon>Thermodesulfobiaceae</taxon>
        <taxon>Thermodesulfobium</taxon>
    </lineage>
</organism>
<dbReference type="GO" id="GO:0004766">
    <property type="term" value="F:spermidine synthase activity"/>
    <property type="evidence" value="ECO:0007669"/>
    <property type="project" value="UniProtKB-UniRule"/>
</dbReference>
<dbReference type="KEGG" id="taci:TDSAC_0708"/>